<dbReference type="EMBL" id="JBHMEY010000007">
    <property type="protein sequence ID" value="MFB9095501.1"/>
    <property type="molecule type" value="Genomic_DNA"/>
</dbReference>
<dbReference type="InterPro" id="IPR035093">
    <property type="entry name" value="RelE/ParE_toxin_dom_sf"/>
</dbReference>
<sequence>MIFHVIWSEFATKQLDVIYEYYEKKASSTIAKKLIKGIINAPKKLLLTPEIGQEESLLKQRSVHYRYLVFKNYKIIYSIDNEKGFIKIADVFDTRQNPLKIKRNS</sequence>
<protein>
    <submittedName>
        <fullName evidence="2">Type II toxin-antitoxin system RelE/ParE family toxin</fullName>
    </submittedName>
</protein>
<keyword evidence="3" id="KW-1185">Reference proteome</keyword>
<dbReference type="SUPFAM" id="SSF143011">
    <property type="entry name" value="RelE-like"/>
    <property type="match status" value="1"/>
</dbReference>
<evidence type="ECO:0000256" key="1">
    <source>
        <dbReference type="ARBA" id="ARBA00022649"/>
    </source>
</evidence>
<keyword evidence="1" id="KW-1277">Toxin-antitoxin system</keyword>
<evidence type="ECO:0000313" key="3">
    <source>
        <dbReference type="Proteomes" id="UP001589607"/>
    </source>
</evidence>
<dbReference type="Pfam" id="PF05016">
    <property type="entry name" value="ParE_toxin"/>
    <property type="match status" value="1"/>
</dbReference>
<reference evidence="2 3" key="1">
    <citation type="submission" date="2024-09" db="EMBL/GenBank/DDBJ databases">
        <authorList>
            <person name="Sun Q."/>
            <person name="Mori K."/>
        </authorList>
    </citation>
    <scope>NUCLEOTIDE SEQUENCE [LARGE SCALE GENOMIC DNA]</scope>
    <source>
        <strain evidence="2 3">CECT 7955</strain>
    </source>
</reference>
<dbReference type="RefSeq" id="WP_236453997.1">
    <property type="nucleotide sequence ID" value="NZ_CBCSGE010000020.1"/>
</dbReference>
<accession>A0ABV5GJE4</accession>
<gene>
    <name evidence="2" type="ORF">ACFFVF_03150</name>
</gene>
<dbReference type="InterPro" id="IPR007712">
    <property type="entry name" value="RelE/ParE_toxin"/>
</dbReference>
<comment type="caution">
    <text evidence="2">The sequence shown here is derived from an EMBL/GenBank/DDBJ whole genome shotgun (WGS) entry which is preliminary data.</text>
</comment>
<evidence type="ECO:0000313" key="2">
    <source>
        <dbReference type="EMBL" id="MFB9095501.1"/>
    </source>
</evidence>
<name>A0ABV5GJE4_9FLAO</name>
<dbReference type="Proteomes" id="UP001589607">
    <property type="component" value="Unassembled WGS sequence"/>
</dbReference>
<proteinExistence type="predicted"/>
<organism evidence="2 3">
    <name type="scientific">Flavobacterium jumunjinense</name>
    <dbReference type="NCBI Taxonomy" id="998845"/>
    <lineage>
        <taxon>Bacteria</taxon>
        <taxon>Pseudomonadati</taxon>
        <taxon>Bacteroidota</taxon>
        <taxon>Flavobacteriia</taxon>
        <taxon>Flavobacteriales</taxon>
        <taxon>Flavobacteriaceae</taxon>
        <taxon>Flavobacterium</taxon>
    </lineage>
</organism>
<dbReference type="Gene3D" id="3.30.2310.20">
    <property type="entry name" value="RelE-like"/>
    <property type="match status" value="1"/>
</dbReference>